<dbReference type="AlphaFoldDB" id="A0A0F9JAV3"/>
<protein>
    <submittedName>
        <fullName evidence="1">Uncharacterized protein</fullName>
    </submittedName>
</protein>
<organism evidence="1">
    <name type="scientific">marine sediment metagenome</name>
    <dbReference type="NCBI Taxonomy" id="412755"/>
    <lineage>
        <taxon>unclassified sequences</taxon>
        <taxon>metagenomes</taxon>
        <taxon>ecological metagenomes</taxon>
    </lineage>
</organism>
<evidence type="ECO:0000313" key="1">
    <source>
        <dbReference type="EMBL" id="KKM02966.1"/>
    </source>
</evidence>
<dbReference type="EMBL" id="LAZR01016797">
    <property type="protein sequence ID" value="KKM02966.1"/>
    <property type="molecule type" value="Genomic_DNA"/>
</dbReference>
<accession>A0A0F9JAV3</accession>
<sequence length="101" mass="11646">MSSMEYELMKSKIENIVNQPIRNFKPEELKGIIERYHNNHPKSKEAYERSCKIIPGGVEHNLAFNHPFPLASKRVYDCYMETVDDVVLTDYLMCGGPIILG</sequence>
<gene>
    <name evidence="1" type="ORF">LCGC14_1779130</name>
</gene>
<dbReference type="Gene3D" id="3.90.1150.10">
    <property type="entry name" value="Aspartate Aminotransferase, domain 1"/>
    <property type="match status" value="1"/>
</dbReference>
<comment type="caution">
    <text evidence="1">The sequence shown here is derived from an EMBL/GenBank/DDBJ whole genome shotgun (WGS) entry which is preliminary data.</text>
</comment>
<name>A0A0F9JAV3_9ZZZZ</name>
<proteinExistence type="predicted"/>
<feature type="non-terminal residue" evidence="1">
    <location>
        <position position="101"/>
    </location>
</feature>
<reference evidence="1" key="1">
    <citation type="journal article" date="2015" name="Nature">
        <title>Complex archaea that bridge the gap between prokaryotes and eukaryotes.</title>
        <authorList>
            <person name="Spang A."/>
            <person name="Saw J.H."/>
            <person name="Jorgensen S.L."/>
            <person name="Zaremba-Niedzwiedzka K."/>
            <person name="Martijn J."/>
            <person name="Lind A.E."/>
            <person name="van Eijk R."/>
            <person name="Schleper C."/>
            <person name="Guy L."/>
            <person name="Ettema T.J."/>
        </authorList>
    </citation>
    <scope>NUCLEOTIDE SEQUENCE</scope>
</reference>
<dbReference type="InterPro" id="IPR015422">
    <property type="entry name" value="PyrdxlP-dep_Trfase_small"/>
</dbReference>